<protein>
    <submittedName>
        <fullName evidence="2">Uncharacterized protein</fullName>
    </submittedName>
</protein>
<keyword evidence="3" id="KW-1185">Reference proteome</keyword>
<keyword evidence="1" id="KW-0472">Membrane</keyword>
<feature type="transmembrane region" description="Helical" evidence="1">
    <location>
        <begin position="94"/>
        <end position="116"/>
    </location>
</feature>
<feature type="transmembrane region" description="Helical" evidence="1">
    <location>
        <begin position="213"/>
        <end position="231"/>
    </location>
</feature>
<proteinExistence type="predicted"/>
<dbReference type="Proteomes" id="UP000445000">
    <property type="component" value="Unassembled WGS sequence"/>
</dbReference>
<evidence type="ECO:0000313" key="2">
    <source>
        <dbReference type="EMBL" id="GFE79208.1"/>
    </source>
</evidence>
<keyword evidence="1" id="KW-0812">Transmembrane</keyword>
<feature type="transmembrane region" description="Helical" evidence="1">
    <location>
        <begin position="12"/>
        <end position="32"/>
    </location>
</feature>
<accession>A0A829Y8L2</accession>
<organism evidence="2 3">
    <name type="scientific">Steroidobacter agaridevorans</name>
    <dbReference type="NCBI Taxonomy" id="2695856"/>
    <lineage>
        <taxon>Bacteria</taxon>
        <taxon>Pseudomonadati</taxon>
        <taxon>Pseudomonadota</taxon>
        <taxon>Gammaproteobacteria</taxon>
        <taxon>Steroidobacterales</taxon>
        <taxon>Steroidobacteraceae</taxon>
        <taxon>Steroidobacter</taxon>
    </lineage>
</organism>
<feature type="transmembrane region" description="Helical" evidence="1">
    <location>
        <begin position="167"/>
        <end position="184"/>
    </location>
</feature>
<comment type="caution">
    <text evidence="2">The sequence shown here is derived from an EMBL/GenBank/DDBJ whole genome shotgun (WGS) entry which is preliminary data.</text>
</comment>
<gene>
    <name evidence="2" type="ORF">GCM10011487_12080</name>
</gene>
<sequence>MSERTLPQGAVTFAIQGMLWSIGVLVLASSLVDAIQPLDTCAQIGLREAEAEEARNRAAYYVPGFLDEAFEIIVGAPTRSARRDVFGEEFIDRFIVPPVWAVSQMVVGAAIFGFLIRRKFRTASNGREAERAYLYITTAFVFLPMLAIAAAAEMAEQGCRRQYEVGWLWYCFWLAVVWMWIRFWRAGQTVSRILGITEQRDEKRRRRAVSRRVIFAALMGNAIVLAPLHYAKLRYEDLKLEQIEPRKVTVQIAQSGKKKWRS</sequence>
<feature type="transmembrane region" description="Helical" evidence="1">
    <location>
        <begin position="132"/>
        <end position="155"/>
    </location>
</feature>
<dbReference type="AlphaFoldDB" id="A0A829Y8L2"/>
<evidence type="ECO:0000256" key="1">
    <source>
        <dbReference type="SAM" id="Phobius"/>
    </source>
</evidence>
<name>A0A829Y8L2_9GAMM</name>
<dbReference type="EMBL" id="BLJN01000001">
    <property type="protein sequence ID" value="GFE79208.1"/>
    <property type="molecule type" value="Genomic_DNA"/>
</dbReference>
<evidence type="ECO:0000313" key="3">
    <source>
        <dbReference type="Proteomes" id="UP000445000"/>
    </source>
</evidence>
<keyword evidence="1" id="KW-1133">Transmembrane helix</keyword>
<reference evidence="3" key="1">
    <citation type="submission" date="2020-01" db="EMBL/GenBank/DDBJ databases">
        <title>'Steroidobacter agaridevorans' sp. nov., agar-degrading bacteria isolated from rhizosphere soils.</title>
        <authorList>
            <person name="Ikenaga M."/>
            <person name="Kataoka M."/>
            <person name="Murouchi A."/>
            <person name="Katsuragi S."/>
            <person name="Sakai M."/>
        </authorList>
    </citation>
    <scope>NUCLEOTIDE SEQUENCE [LARGE SCALE GENOMIC DNA]</scope>
    <source>
        <strain evidence="3">YU21-B</strain>
    </source>
</reference>